<dbReference type="SMART" id="SM00388">
    <property type="entry name" value="HisKA"/>
    <property type="match status" value="1"/>
</dbReference>
<dbReference type="eggNOG" id="COG0642">
    <property type="taxonomic scope" value="Bacteria"/>
</dbReference>
<evidence type="ECO:0000256" key="4">
    <source>
        <dbReference type="PROSITE-ProRule" id="PRU00169"/>
    </source>
</evidence>
<dbReference type="InterPro" id="IPR036890">
    <property type="entry name" value="HATPase_C_sf"/>
</dbReference>
<accession>U7D4I9</accession>
<dbReference type="Pfam" id="PF00512">
    <property type="entry name" value="HisKA"/>
    <property type="match status" value="1"/>
</dbReference>
<feature type="transmembrane region" description="Helical" evidence="5">
    <location>
        <begin position="309"/>
        <end position="330"/>
    </location>
</feature>
<keyword evidence="9" id="KW-1185">Reference proteome</keyword>
<dbReference type="CDD" id="cd00082">
    <property type="entry name" value="HisKA"/>
    <property type="match status" value="1"/>
</dbReference>
<dbReference type="InterPro" id="IPR004358">
    <property type="entry name" value="Sig_transdc_His_kin-like_C"/>
</dbReference>
<name>U7D4I9_9BACT</name>
<evidence type="ECO:0000313" key="9">
    <source>
        <dbReference type="Proteomes" id="UP000017148"/>
    </source>
</evidence>
<keyword evidence="5" id="KW-0472">Membrane</keyword>
<feature type="transmembrane region" description="Helical" evidence="5">
    <location>
        <begin position="220"/>
        <end position="240"/>
    </location>
</feature>
<evidence type="ECO:0000256" key="2">
    <source>
        <dbReference type="ARBA" id="ARBA00012438"/>
    </source>
</evidence>
<dbReference type="PROSITE" id="PS50110">
    <property type="entry name" value="RESPONSE_REGULATORY"/>
    <property type="match status" value="1"/>
</dbReference>
<dbReference type="Pfam" id="PF00072">
    <property type="entry name" value="Response_reg"/>
    <property type="match status" value="1"/>
</dbReference>
<dbReference type="PRINTS" id="PR00344">
    <property type="entry name" value="BCTRLSENSOR"/>
</dbReference>
<proteinExistence type="predicted"/>
<dbReference type="CDD" id="cd17546">
    <property type="entry name" value="REC_hyHK_CKI1_RcsC-like"/>
    <property type="match status" value="1"/>
</dbReference>
<dbReference type="SUPFAM" id="SSF55874">
    <property type="entry name" value="ATPase domain of HSP90 chaperone/DNA topoisomerase II/histidine kinase"/>
    <property type="match status" value="1"/>
</dbReference>
<dbReference type="InterPro" id="IPR036097">
    <property type="entry name" value="HisK_dim/P_sf"/>
</dbReference>
<keyword evidence="3 4" id="KW-0597">Phosphoprotein</keyword>
<evidence type="ECO:0000259" key="7">
    <source>
        <dbReference type="PROSITE" id="PS50110"/>
    </source>
</evidence>
<dbReference type="GO" id="GO:0000155">
    <property type="term" value="F:phosphorelay sensor kinase activity"/>
    <property type="evidence" value="ECO:0007669"/>
    <property type="project" value="InterPro"/>
</dbReference>
<evidence type="ECO:0000256" key="3">
    <source>
        <dbReference type="ARBA" id="ARBA00022553"/>
    </source>
</evidence>
<keyword evidence="5" id="KW-0812">Transmembrane</keyword>
<gene>
    <name evidence="8" type="ORF">CALK_1623</name>
</gene>
<comment type="catalytic activity">
    <reaction evidence="1">
        <text>ATP + protein L-histidine = ADP + protein N-phospho-L-histidine.</text>
        <dbReference type="EC" id="2.7.13.3"/>
    </reaction>
</comment>
<dbReference type="InterPro" id="IPR050956">
    <property type="entry name" value="2C_system_His_kinase"/>
</dbReference>
<evidence type="ECO:0000256" key="5">
    <source>
        <dbReference type="SAM" id="Phobius"/>
    </source>
</evidence>
<dbReference type="AlphaFoldDB" id="U7D4I9"/>
<feature type="domain" description="Histidine kinase" evidence="6">
    <location>
        <begin position="400"/>
        <end position="614"/>
    </location>
</feature>
<keyword evidence="8" id="KW-0418">Kinase</keyword>
<feature type="transmembrane region" description="Helical" evidence="5">
    <location>
        <begin position="252"/>
        <end position="269"/>
    </location>
</feature>
<dbReference type="Gene3D" id="3.30.565.10">
    <property type="entry name" value="Histidine kinase-like ATPase, C-terminal domain"/>
    <property type="match status" value="1"/>
</dbReference>
<dbReference type="EC" id="2.7.13.3" evidence="2"/>
<sequence>MKPRLFLYALGCILFPILVHATSVYKMEYTGIYCHSTDSHIPYDGGSLPITKAGLYDLTGVIPLDTVLNEAYLFIPQLAYPTKIYIDTTLVYRWADVTDSDIKGRYQADMAVLNSRSGPQNIRLRFRSDGLRSPLEPLLIGSYEEIRRRKAHNVFFNSDLIQAFIFLIAAISIFTTYYYVIMPHKRRYILYFSCSGILIFFTYAIFLFDTMPIKELLLFRISRISLTLFPGILFLAVLDFSDYYLKNLYSKIVLLPALPISIYTVFIATKAQLVEFHSSVLLYYILPVNILTVTILIYATYYDRKKENLLLIAGFGLFFIGGIYDIYHIVQEVFPPVWLSSYGHALLFFSFIGSIGIHIREEQERGQRYSYELKNALQSLSQIRKQQQQLLNRQDSFIKTLSHEIKTPLSAVVGLIKSLECAGSTPSELSELKTSTNHLSLTVSNLFYYERIQHKKLHNTPVLFSPYKRVQEIIEYNSKKAEEQGNEVFLTVSKNLPEYLVGDVEKVSLITDNLLSNAIKFTHEGKISVKLSYVHDAFSIRVSDTGCGITPSYRSELFYAFNREEEGNISQRYDGLGIGLCIVKHLLKSMDGTLSFSSRKGIGTIFKVKIPLEAGSETTVSPTQKKHLLVAEDNQINRRMICRLLEKMHFQTTAVENGLEAVEIYANSPEEFDLILMDIQMPVMDGFSATEQIHRVNPKAQVIAYTANGEKEECLSAGMAGYITKTATTETIVNTIKTYLP</sequence>
<dbReference type="SUPFAM" id="SSF52172">
    <property type="entry name" value="CheY-like"/>
    <property type="match status" value="1"/>
</dbReference>
<keyword evidence="8" id="KW-0808">Transferase</keyword>
<evidence type="ECO:0000259" key="6">
    <source>
        <dbReference type="PROSITE" id="PS50109"/>
    </source>
</evidence>
<feature type="transmembrane region" description="Helical" evidence="5">
    <location>
        <begin position="281"/>
        <end position="302"/>
    </location>
</feature>
<dbReference type="Proteomes" id="UP000017148">
    <property type="component" value="Unassembled WGS sequence"/>
</dbReference>
<reference evidence="8 9" key="1">
    <citation type="journal article" date="2013" name="Environ. Microbiol.">
        <title>Genome analysis of Chitinivibrio alkaliphilus gen. nov., sp. nov., a novel extremely haloalkaliphilic anaerobic chitinolytic bacterium from the candidate phylum Termite Group 3.</title>
        <authorList>
            <person name="Sorokin D.Y."/>
            <person name="Gumerov V.M."/>
            <person name="Rakitin A.L."/>
            <person name="Beletsky A.V."/>
            <person name="Damste J.S."/>
            <person name="Muyzer G."/>
            <person name="Mardanov A.V."/>
            <person name="Ravin N.V."/>
        </authorList>
    </citation>
    <scope>NUCLEOTIDE SEQUENCE [LARGE SCALE GENOMIC DNA]</scope>
    <source>
        <strain evidence="8 9">ACht1</strain>
    </source>
</reference>
<feature type="transmembrane region" description="Helical" evidence="5">
    <location>
        <begin position="342"/>
        <end position="359"/>
    </location>
</feature>
<dbReference type="InterPro" id="IPR011006">
    <property type="entry name" value="CheY-like_superfamily"/>
</dbReference>
<dbReference type="InterPro" id="IPR003594">
    <property type="entry name" value="HATPase_dom"/>
</dbReference>
<dbReference type="PROSITE" id="PS50109">
    <property type="entry name" value="HIS_KIN"/>
    <property type="match status" value="1"/>
</dbReference>
<evidence type="ECO:0000256" key="1">
    <source>
        <dbReference type="ARBA" id="ARBA00000085"/>
    </source>
</evidence>
<dbReference type="InterPro" id="IPR001789">
    <property type="entry name" value="Sig_transdc_resp-reg_receiver"/>
</dbReference>
<keyword evidence="5" id="KW-1133">Transmembrane helix</keyword>
<feature type="modified residue" description="4-aspartylphosphate" evidence="4">
    <location>
        <position position="678"/>
    </location>
</feature>
<dbReference type="SMART" id="SM00448">
    <property type="entry name" value="REC"/>
    <property type="match status" value="1"/>
</dbReference>
<feature type="transmembrane region" description="Helical" evidence="5">
    <location>
        <begin position="188"/>
        <end position="208"/>
    </location>
</feature>
<dbReference type="STRING" id="1313304.CALK_1623"/>
<dbReference type="PANTHER" id="PTHR43719">
    <property type="entry name" value="TWO-COMPONENT HISTIDINE KINASE"/>
    <property type="match status" value="1"/>
</dbReference>
<dbReference type="InterPro" id="IPR005467">
    <property type="entry name" value="His_kinase_dom"/>
</dbReference>
<dbReference type="Gene3D" id="1.10.287.130">
    <property type="match status" value="1"/>
</dbReference>
<dbReference type="InterPro" id="IPR003661">
    <property type="entry name" value="HisK_dim/P_dom"/>
</dbReference>
<organism evidence="8 9">
    <name type="scientific">Chitinivibrio alkaliphilus ACht1</name>
    <dbReference type="NCBI Taxonomy" id="1313304"/>
    <lineage>
        <taxon>Bacteria</taxon>
        <taxon>Pseudomonadati</taxon>
        <taxon>Fibrobacterota</taxon>
        <taxon>Chitinivibrionia</taxon>
        <taxon>Chitinivibrionales</taxon>
        <taxon>Chitinivibrionaceae</taxon>
        <taxon>Chitinivibrio</taxon>
    </lineage>
</organism>
<protein>
    <recommendedName>
        <fullName evidence="2">histidine kinase</fullName>
        <ecNumber evidence="2">2.7.13.3</ecNumber>
    </recommendedName>
</protein>
<dbReference type="Pfam" id="PF02518">
    <property type="entry name" value="HATPase_c"/>
    <property type="match status" value="1"/>
</dbReference>
<dbReference type="OrthoDB" id="9768069at2"/>
<feature type="transmembrane region" description="Helical" evidence="5">
    <location>
        <begin position="160"/>
        <end position="181"/>
    </location>
</feature>
<dbReference type="RefSeq" id="WP_022637073.1">
    <property type="nucleotide sequence ID" value="NZ_ASJR01000013.1"/>
</dbReference>
<dbReference type="SUPFAM" id="SSF47384">
    <property type="entry name" value="Homodimeric domain of signal transducing histidine kinase"/>
    <property type="match status" value="1"/>
</dbReference>
<dbReference type="PANTHER" id="PTHR43719:SF28">
    <property type="entry name" value="PEROXIDE STRESS-ACTIVATED HISTIDINE KINASE MAK1-RELATED"/>
    <property type="match status" value="1"/>
</dbReference>
<dbReference type="SMART" id="SM00387">
    <property type="entry name" value="HATPase_c"/>
    <property type="match status" value="1"/>
</dbReference>
<evidence type="ECO:0000313" key="8">
    <source>
        <dbReference type="EMBL" id="ERP31424.1"/>
    </source>
</evidence>
<dbReference type="Gene3D" id="3.40.50.2300">
    <property type="match status" value="1"/>
</dbReference>
<dbReference type="EMBL" id="ASJR01000013">
    <property type="protein sequence ID" value="ERP31424.1"/>
    <property type="molecule type" value="Genomic_DNA"/>
</dbReference>
<comment type="caution">
    <text evidence="8">The sequence shown here is derived from an EMBL/GenBank/DDBJ whole genome shotgun (WGS) entry which is preliminary data.</text>
</comment>
<feature type="domain" description="Response regulatory" evidence="7">
    <location>
        <begin position="627"/>
        <end position="740"/>
    </location>
</feature>